<reference evidence="2" key="1">
    <citation type="submission" date="2021-06" db="EMBL/GenBank/DDBJ databases">
        <authorList>
            <person name="Kallberg Y."/>
            <person name="Tangrot J."/>
            <person name="Rosling A."/>
        </authorList>
    </citation>
    <scope>NUCLEOTIDE SEQUENCE</scope>
    <source>
        <strain evidence="2">FL966</strain>
    </source>
</reference>
<feature type="region of interest" description="Disordered" evidence="1">
    <location>
        <begin position="1"/>
        <end position="21"/>
    </location>
</feature>
<gene>
    <name evidence="2" type="ORF">CPELLU_LOCUS12612</name>
</gene>
<evidence type="ECO:0000313" key="3">
    <source>
        <dbReference type="Proteomes" id="UP000789759"/>
    </source>
</evidence>
<protein>
    <submittedName>
        <fullName evidence="2">23296_t:CDS:1</fullName>
    </submittedName>
</protein>
<dbReference type="Proteomes" id="UP000789759">
    <property type="component" value="Unassembled WGS sequence"/>
</dbReference>
<comment type="caution">
    <text evidence="2">The sequence shown here is derived from an EMBL/GenBank/DDBJ whole genome shotgun (WGS) entry which is preliminary data.</text>
</comment>
<evidence type="ECO:0000256" key="1">
    <source>
        <dbReference type="SAM" id="MobiDB-lite"/>
    </source>
</evidence>
<organism evidence="2 3">
    <name type="scientific">Cetraspora pellucida</name>
    <dbReference type="NCBI Taxonomy" id="1433469"/>
    <lineage>
        <taxon>Eukaryota</taxon>
        <taxon>Fungi</taxon>
        <taxon>Fungi incertae sedis</taxon>
        <taxon>Mucoromycota</taxon>
        <taxon>Glomeromycotina</taxon>
        <taxon>Glomeromycetes</taxon>
        <taxon>Diversisporales</taxon>
        <taxon>Gigasporaceae</taxon>
        <taxon>Cetraspora</taxon>
    </lineage>
</organism>
<dbReference type="EMBL" id="CAJVQA010012387">
    <property type="protein sequence ID" value="CAG8716182.1"/>
    <property type="molecule type" value="Genomic_DNA"/>
</dbReference>
<accession>A0A9N9I1E2</accession>
<keyword evidence="3" id="KW-1185">Reference proteome</keyword>
<evidence type="ECO:0000313" key="2">
    <source>
        <dbReference type="EMBL" id="CAG8716182.1"/>
    </source>
</evidence>
<name>A0A9N9I1E2_9GLOM</name>
<proteinExistence type="predicted"/>
<sequence>MLSMPSPGVLTPFRTNQNDYDHISNEPASVYVLNPDSSDKQNSITSEELSNENDDLFESLEVQELFKSLEV</sequence>
<dbReference type="AlphaFoldDB" id="A0A9N9I1E2"/>